<dbReference type="InterPro" id="IPR001279">
    <property type="entry name" value="Metallo-B-lactamas"/>
</dbReference>
<dbReference type="InterPro" id="IPR036866">
    <property type="entry name" value="RibonucZ/Hydroxyglut_hydro"/>
</dbReference>
<feature type="signal peptide" evidence="2">
    <location>
        <begin position="1"/>
        <end position="24"/>
    </location>
</feature>
<dbReference type="PANTHER" id="PTHR43546:SF9">
    <property type="entry name" value="L-ASCORBATE-6-PHOSPHATE LACTONASE ULAG-RELATED"/>
    <property type="match status" value="1"/>
</dbReference>
<feature type="chain" id="PRO_5028872366" description="Metallo-beta-lactamase domain-containing protein" evidence="2">
    <location>
        <begin position="25"/>
        <end position="296"/>
    </location>
</feature>
<dbReference type="Gene3D" id="3.60.15.10">
    <property type="entry name" value="Ribonuclease Z/Hydroxyacylglutathione hydrolase-like"/>
    <property type="match status" value="1"/>
</dbReference>
<dbReference type="EMBL" id="CADIJQ010000001">
    <property type="protein sequence ID" value="CAB3663242.1"/>
    <property type="molecule type" value="Genomic_DNA"/>
</dbReference>
<accession>A0A6S6ZV15</accession>
<evidence type="ECO:0000259" key="3">
    <source>
        <dbReference type="Pfam" id="PF12706"/>
    </source>
</evidence>
<reference evidence="4 5" key="1">
    <citation type="submission" date="2020-04" db="EMBL/GenBank/DDBJ databases">
        <authorList>
            <person name="De Canck E."/>
        </authorList>
    </citation>
    <scope>NUCLEOTIDE SEQUENCE [LARGE SCALE GENOMIC DNA]</scope>
    <source>
        <strain evidence="4 5">LMG 3441</strain>
    </source>
</reference>
<dbReference type="Pfam" id="PF12706">
    <property type="entry name" value="Lactamase_B_2"/>
    <property type="match status" value="1"/>
</dbReference>
<dbReference type="SUPFAM" id="SSF56281">
    <property type="entry name" value="Metallo-hydrolase/oxidoreductase"/>
    <property type="match status" value="1"/>
</dbReference>
<evidence type="ECO:0000313" key="4">
    <source>
        <dbReference type="EMBL" id="CAB3663242.1"/>
    </source>
</evidence>
<dbReference type="InterPro" id="IPR050114">
    <property type="entry name" value="UPF0173_UPF0282_UlaG_hydrolase"/>
</dbReference>
<dbReference type="RefSeq" id="WP_175168778.1">
    <property type="nucleotide sequence ID" value="NZ_CADIJQ010000001.1"/>
</dbReference>
<evidence type="ECO:0000256" key="2">
    <source>
        <dbReference type="SAM" id="SignalP"/>
    </source>
</evidence>
<gene>
    <name evidence="4" type="ORF">LMG3441_00673</name>
</gene>
<keyword evidence="5" id="KW-1185">Reference proteome</keyword>
<dbReference type="PANTHER" id="PTHR43546">
    <property type="entry name" value="UPF0173 METAL-DEPENDENT HYDROLASE MJ1163-RELATED"/>
    <property type="match status" value="1"/>
</dbReference>
<keyword evidence="2" id="KW-0732">Signal</keyword>
<organism evidence="4 5">
    <name type="scientific">Achromobacter kerstersii</name>
    <dbReference type="NCBI Taxonomy" id="1353890"/>
    <lineage>
        <taxon>Bacteria</taxon>
        <taxon>Pseudomonadati</taxon>
        <taxon>Pseudomonadota</taxon>
        <taxon>Betaproteobacteria</taxon>
        <taxon>Burkholderiales</taxon>
        <taxon>Alcaligenaceae</taxon>
        <taxon>Achromobacter</taxon>
    </lineage>
</organism>
<sequence length="296" mass="32230">MQRLKTIGLALSFALGAANVTAHAAENADTTIDKSTVQIQQIRNATAKINYAGKTFLVDPFLAKKGEYPGFEGTFHSELRNPLVELPMSAEDVLKGVDAVIVSHTHLDHWDGGAHSFIPKYIPLFVQDEADAKLIRGQGYTNVRILGAGTAFKGVQLTKVGGQHGTDEMYAVKPLATMLGEAMGIVFQAPGEKTVYVVGDTVWRNGVDQALAKFKPDVIVMNTGDARVVGYTGSIIMGKDDVLHAYRAMPKAIIVATHMDAINHMTLSRKQLKDHVEQHGIQDRVRIPEDGEVLKF</sequence>
<keyword evidence="1" id="KW-0378">Hydrolase</keyword>
<dbReference type="Proteomes" id="UP000494269">
    <property type="component" value="Unassembled WGS sequence"/>
</dbReference>
<feature type="domain" description="Metallo-beta-lactamase" evidence="3">
    <location>
        <begin position="56"/>
        <end position="259"/>
    </location>
</feature>
<evidence type="ECO:0000313" key="5">
    <source>
        <dbReference type="Proteomes" id="UP000494269"/>
    </source>
</evidence>
<dbReference type="AlphaFoldDB" id="A0A6S6ZV15"/>
<evidence type="ECO:0000256" key="1">
    <source>
        <dbReference type="ARBA" id="ARBA00022801"/>
    </source>
</evidence>
<proteinExistence type="predicted"/>
<name>A0A6S6ZV15_9BURK</name>
<dbReference type="GO" id="GO:0016787">
    <property type="term" value="F:hydrolase activity"/>
    <property type="evidence" value="ECO:0007669"/>
    <property type="project" value="UniProtKB-KW"/>
</dbReference>
<protein>
    <recommendedName>
        <fullName evidence="3">Metallo-beta-lactamase domain-containing protein</fullName>
    </recommendedName>
</protein>